<evidence type="ECO:0000256" key="7">
    <source>
        <dbReference type="ARBA" id="ARBA00043884"/>
    </source>
</evidence>
<feature type="domain" description="Aspartate/ornithine carbamoyltransferase Asp/Orn-binding" evidence="11">
    <location>
        <begin position="164"/>
        <end position="310"/>
    </location>
</feature>
<organism evidence="13 14">
    <name type="scientific">Parvularcula marina</name>
    <dbReference type="NCBI Taxonomy" id="2292771"/>
    <lineage>
        <taxon>Bacteria</taxon>
        <taxon>Pseudomonadati</taxon>
        <taxon>Pseudomonadota</taxon>
        <taxon>Alphaproteobacteria</taxon>
        <taxon>Parvularculales</taxon>
        <taxon>Parvularculaceae</taxon>
        <taxon>Parvularcula</taxon>
    </lineage>
</organism>
<dbReference type="NCBIfam" id="NF002032">
    <property type="entry name" value="PRK00856.1"/>
    <property type="match status" value="1"/>
</dbReference>
<evidence type="ECO:0000256" key="3">
    <source>
        <dbReference type="ARBA" id="ARBA00008896"/>
    </source>
</evidence>
<dbReference type="PRINTS" id="PR00100">
    <property type="entry name" value="AOTCASE"/>
</dbReference>
<dbReference type="Gene3D" id="3.40.50.1370">
    <property type="entry name" value="Aspartate/ornithine carbamoyltransferase"/>
    <property type="match status" value="2"/>
</dbReference>
<evidence type="ECO:0000256" key="5">
    <source>
        <dbReference type="ARBA" id="ARBA00022679"/>
    </source>
</evidence>
<evidence type="ECO:0000256" key="4">
    <source>
        <dbReference type="ARBA" id="ARBA00013008"/>
    </source>
</evidence>
<keyword evidence="14" id="KW-1185">Reference proteome</keyword>
<comment type="pathway">
    <text evidence="2">Pyrimidine metabolism; UMP biosynthesis via de novo pathway; (S)-dihydroorotate from bicarbonate: step 2/3.</text>
</comment>
<evidence type="ECO:0000256" key="9">
    <source>
        <dbReference type="NCBIfam" id="TIGR00670"/>
    </source>
</evidence>
<evidence type="ECO:0000313" key="13">
    <source>
        <dbReference type="EMBL" id="RFB05723.1"/>
    </source>
</evidence>
<dbReference type="InterPro" id="IPR006132">
    <property type="entry name" value="Asp/Orn_carbamoyltranf_P-bd"/>
</dbReference>
<dbReference type="FunCoup" id="A0A371RJV3">
    <property type="interactions" value="539"/>
</dbReference>
<dbReference type="PANTHER" id="PTHR45753">
    <property type="entry name" value="ORNITHINE CARBAMOYLTRANSFERASE, MITOCHONDRIAL"/>
    <property type="match status" value="1"/>
</dbReference>
<dbReference type="InterPro" id="IPR006130">
    <property type="entry name" value="Asp/Orn_carbamoylTrfase"/>
</dbReference>
<dbReference type="InParanoid" id="A0A371RJV3"/>
<dbReference type="EC" id="2.1.3.2" evidence="4 9"/>
<dbReference type="PRINTS" id="PR00101">
    <property type="entry name" value="ATCASE"/>
</dbReference>
<dbReference type="NCBIfam" id="TIGR00670">
    <property type="entry name" value="asp_carb_tr"/>
    <property type="match status" value="1"/>
</dbReference>
<dbReference type="OrthoDB" id="9774690at2"/>
<evidence type="ECO:0000256" key="10">
    <source>
        <dbReference type="RuleBase" id="RU003634"/>
    </source>
</evidence>
<dbReference type="GO" id="GO:0044205">
    <property type="term" value="P:'de novo' UMP biosynthetic process"/>
    <property type="evidence" value="ECO:0007669"/>
    <property type="project" value="UniProtKB-UniPathway"/>
</dbReference>
<evidence type="ECO:0000259" key="11">
    <source>
        <dbReference type="Pfam" id="PF00185"/>
    </source>
</evidence>
<proteinExistence type="inferred from homology"/>
<dbReference type="GO" id="GO:0006207">
    <property type="term" value="P:'de novo' pyrimidine nucleobase biosynthetic process"/>
    <property type="evidence" value="ECO:0007669"/>
    <property type="project" value="InterPro"/>
</dbReference>
<evidence type="ECO:0000256" key="8">
    <source>
        <dbReference type="ARBA" id="ARBA00048859"/>
    </source>
</evidence>
<evidence type="ECO:0000313" key="14">
    <source>
        <dbReference type="Proteomes" id="UP000264589"/>
    </source>
</evidence>
<dbReference type="EMBL" id="QUQO01000001">
    <property type="protein sequence ID" value="RFB05723.1"/>
    <property type="molecule type" value="Genomic_DNA"/>
</dbReference>
<sequence length="317" mass="34347">MSLRHLTDIRSMPEDAFLAVLNRSLVMRDMMDRGSWPAPALATRLQANIFYETSTRTLMSFDIAAKRLGALTVTLPIAASSVQKGESLEDTVLTLGAQGTDYLVLRATEPETINRAVAAIEGDGFPTSVINAGEGALGHPTQGLLDVSSILLSLGRRAEDGLEDITVAICGDVRHSRVAASAISALSRLGATIRLGGPPDLLPEEKPEGVSSMVHDIAEVVEGVDFAMTLRLQVERMTEALSLNTEEYHAAYALTHDRMSAAKPGYRVMHPGPMNRNVEITEELADDPDRSLIRSQVRQGVALRMALLEHIERGKTR</sequence>
<comment type="function">
    <text evidence="7">Catalyzes the condensation of carbamoyl phosphate and aspartate to form carbamoyl aspartate and inorganic phosphate, the committed step in the de novo pyrimidine nucleotide biosynthesis pathway.</text>
</comment>
<dbReference type="GO" id="GO:0005829">
    <property type="term" value="C:cytosol"/>
    <property type="evidence" value="ECO:0007669"/>
    <property type="project" value="TreeGrafter"/>
</dbReference>
<protein>
    <recommendedName>
        <fullName evidence="4 9">Aspartate carbamoyltransferase</fullName>
        <ecNumber evidence="4 9">2.1.3.2</ecNumber>
    </recommendedName>
</protein>
<evidence type="ECO:0000259" key="12">
    <source>
        <dbReference type="Pfam" id="PF02729"/>
    </source>
</evidence>
<dbReference type="GO" id="GO:0016597">
    <property type="term" value="F:amino acid binding"/>
    <property type="evidence" value="ECO:0007669"/>
    <property type="project" value="InterPro"/>
</dbReference>
<dbReference type="PANTHER" id="PTHR45753:SF6">
    <property type="entry name" value="ASPARTATE CARBAMOYLTRANSFERASE"/>
    <property type="match status" value="1"/>
</dbReference>
<dbReference type="Pfam" id="PF00185">
    <property type="entry name" value="OTCace"/>
    <property type="match status" value="1"/>
</dbReference>
<dbReference type="RefSeq" id="WP_116392356.1">
    <property type="nucleotide sequence ID" value="NZ_QUQO01000001.1"/>
</dbReference>
<accession>A0A371RJV3</accession>
<dbReference type="InterPro" id="IPR006131">
    <property type="entry name" value="Asp_carbamoyltransf_Asp/Orn-bd"/>
</dbReference>
<reference evidence="13 14" key="1">
    <citation type="submission" date="2018-08" db="EMBL/GenBank/DDBJ databases">
        <title>Parvularcula sp. SM1705, isolated from surface water of the South Sea China.</title>
        <authorList>
            <person name="Sun L."/>
        </authorList>
    </citation>
    <scope>NUCLEOTIDE SEQUENCE [LARGE SCALE GENOMIC DNA]</scope>
    <source>
        <strain evidence="13 14">SM1705</strain>
    </source>
</reference>
<dbReference type="InterPro" id="IPR002082">
    <property type="entry name" value="Asp_carbamoyltransf"/>
</dbReference>
<comment type="function">
    <text evidence="1">Reversibly catalyzes the transfer of the carbamoyl group from carbamoyl phosphate (CP) to the N(epsilon) atom of ornithine (ORN) to produce L-citrulline.</text>
</comment>
<keyword evidence="5 10" id="KW-0808">Transferase</keyword>
<comment type="caution">
    <text evidence="13">The sequence shown here is derived from an EMBL/GenBank/DDBJ whole genome shotgun (WGS) entry which is preliminary data.</text>
</comment>
<dbReference type="PROSITE" id="PS00097">
    <property type="entry name" value="CARBAMOYLTRANSFERASE"/>
    <property type="match status" value="1"/>
</dbReference>
<feature type="domain" description="Aspartate/ornithine carbamoyltransferase carbamoyl-P binding" evidence="12">
    <location>
        <begin position="4"/>
        <end position="150"/>
    </location>
</feature>
<evidence type="ECO:0000256" key="6">
    <source>
        <dbReference type="ARBA" id="ARBA00022975"/>
    </source>
</evidence>
<name>A0A371RJV3_9PROT</name>
<dbReference type="SUPFAM" id="SSF53671">
    <property type="entry name" value="Aspartate/ornithine carbamoyltransferase"/>
    <property type="match status" value="1"/>
</dbReference>
<evidence type="ECO:0000256" key="2">
    <source>
        <dbReference type="ARBA" id="ARBA00004852"/>
    </source>
</evidence>
<keyword evidence="6" id="KW-0665">Pyrimidine biosynthesis</keyword>
<evidence type="ECO:0000256" key="1">
    <source>
        <dbReference type="ARBA" id="ARBA00003822"/>
    </source>
</evidence>
<dbReference type="GO" id="GO:0004070">
    <property type="term" value="F:aspartate carbamoyltransferase activity"/>
    <property type="evidence" value="ECO:0007669"/>
    <property type="project" value="UniProtKB-UniRule"/>
</dbReference>
<gene>
    <name evidence="13" type="ORF">DX908_10860</name>
</gene>
<dbReference type="InterPro" id="IPR036901">
    <property type="entry name" value="Asp/Orn_carbamoylTrfase_sf"/>
</dbReference>
<dbReference type="UniPathway" id="UPA00070">
    <property type="reaction ID" value="UER00116"/>
</dbReference>
<comment type="catalytic activity">
    <reaction evidence="8">
        <text>carbamoyl phosphate + L-aspartate = N-carbamoyl-L-aspartate + phosphate + H(+)</text>
        <dbReference type="Rhea" id="RHEA:20013"/>
        <dbReference type="ChEBI" id="CHEBI:15378"/>
        <dbReference type="ChEBI" id="CHEBI:29991"/>
        <dbReference type="ChEBI" id="CHEBI:32814"/>
        <dbReference type="ChEBI" id="CHEBI:43474"/>
        <dbReference type="ChEBI" id="CHEBI:58228"/>
        <dbReference type="EC" id="2.1.3.2"/>
    </reaction>
</comment>
<dbReference type="Pfam" id="PF02729">
    <property type="entry name" value="OTCace_N"/>
    <property type="match status" value="1"/>
</dbReference>
<comment type="similarity">
    <text evidence="3">Belongs to the aspartate/ornithine carbamoyltransferase superfamily. ATCase family.</text>
</comment>
<dbReference type="GO" id="GO:0006520">
    <property type="term" value="P:amino acid metabolic process"/>
    <property type="evidence" value="ECO:0007669"/>
    <property type="project" value="InterPro"/>
</dbReference>
<dbReference type="Proteomes" id="UP000264589">
    <property type="component" value="Unassembled WGS sequence"/>
</dbReference>
<dbReference type="AlphaFoldDB" id="A0A371RJV3"/>